<sequence length="348" mass="38489">MNATIIRLLQLALITVLISACTGSVKTNSNVDGQNRVTAPVWPSPPANPRIKLEQVFSTPDELGIGRSFWQWLGDVVFGADETHMVRPMDITTVGSHLIYVADPGVRGVHRFDVEDQSYHLIQGKNKQELPSPVALASDTKGNVFISDSKLAQLLVIRKGSEYATPLKLSAPLKQPTGMAIERNSGDIYLLDTQQHQLLIFSASGELKKRIGQRGLEAGEFNFPTHIEIENNTVLITDSLNFRVQLFDLNGKYLSDFGKAGQSSGYLSRPKGVAMDKLGHIYVVDGLLNNIQLFNQQGKFLMTAGEQGQKPGQFWLPVGIHISPQQKIYVADAYNRRVQVFSYIGKEL</sequence>
<keyword evidence="1" id="KW-0677">Repeat</keyword>
<dbReference type="PANTHER" id="PTHR24104">
    <property type="entry name" value="E3 UBIQUITIN-PROTEIN LIGASE NHLRC1-RELATED"/>
    <property type="match status" value="1"/>
</dbReference>
<dbReference type="InterPro" id="IPR001258">
    <property type="entry name" value="NHL_repeat"/>
</dbReference>
<dbReference type="PANTHER" id="PTHR24104:SF25">
    <property type="entry name" value="PROTEIN LIN-41"/>
    <property type="match status" value="1"/>
</dbReference>
<gene>
    <name evidence="3" type="ORF">MNBD_GAMMA09-831</name>
</gene>
<evidence type="ECO:0000313" key="3">
    <source>
        <dbReference type="EMBL" id="VAW63471.1"/>
    </source>
</evidence>
<dbReference type="InterPro" id="IPR056822">
    <property type="entry name" value="TEN_NHL"/>
</dbReference>
<dbReference type="SUPFAM" id="SSF101898">
    <property type="entry name" value="NHL repeat"/>
    <property type="match status" value="1"/>
</dbReference>
<dbReference type="InterPro" id="IPR011042">
    <property type="entry name" value="6-blade_b-propeller_TolB-like"/>
</dbReference>
<accession>A0A3B0X6V9</accession>
<dbReference type="InterPro" id="IPR050952">
    <property type="entry name" value="TRIM-NHL_E3_ligases"/>
</dbReference>
<organism evidence="3">
    <name type="scientific">hydrothermal vent metagenome</name>
    <dbReference type="NCBI Taxonomy" id="652676"/>
    <lineage>
        <taxon>unclassified sequences</taxon>
        <taxon>metagenomes</taxon>
        <taxon>ecological metagenomes</taxon>
    </lineage>
</organism>
<dbReference type="Pfam" id="PF01436">
    <property type="entry name" value="NHL"/>
    <property type="match status" value="1"/>
</dbReference>
<dbReference type="EMBL" id="UOFI01000041">
    <property type="protein sequence ID" value="VAW63471.1"/>
    <property type="molecule type" value="Genomic_DNA"/>
</dbReference>
<evidence type="ECO:0000259" key="2">
    <source>
        <dbReference type="Pfam" id="PF25021"/>
    </source>
</evidence>
<dbReference type="PROSITE" id="PS51125">
    <property type="entry name" value="NHL"/>
    <property type="match status" value="2"/>
</dbReference>
<dbReference type="GO" id="GO:0008270">
    <property type="term" value="F:zinc ion binding"/>
    <property type="evidence" value="ECO:0007669"/>
    <property type="project" value="UniProtKB-KW"/>
</dbReference>
<name>A0A3B0X6V9_9ZZZZ</name>
<evidence type="ECO:0000256" key="1">
    <source>
        <dbReference type="ARBA" id="ARBA00022737"/>
    </source>
</evidence>
<proteinExistence type="predicted"/>
<dbReference type="Gene3D" id="2.120.10.30">
    <property type="entry name" value="TolB, C-terminal domain"/>
    <property type="match status" value="3"/>
</dbReference>
<dbReference type="PROSITE" id="PS51257">
    <property type="entry name" value="PROKAR_LIPOPROTEIN"/>
    <property type="match status" value="1"/>
</dbReference>
<dbReference type="Pfam" id="PF25021">
    <property type="entry name" value="TEN_NHL"/>
    <property type="match status" value="1"/>
</dbReference>
<reference evidence="3" key="1">
    <citation type="submission" date="2018-06" db="EMBL/GenBank/DDBJ databases">
        <authorList>
            <person name="Zhirakovskaya E."/>
        </authorList>
    </citation>
    <scope>NUCLEOTIDE SEQUENCE</scope>
</reference>
<feature type="domain" description="Teneurin NHL" evidence="2">
    <location>
        <begin position="126"/>
        <end position="302"/>
    </location>
</feature>
<protein>
    <submittedName>
        <fullName evidence="3">NHL repeat domain protein</fullName>
    </submittedName>
</protein>
<dbReference type="AlphaFoldDB" id="A0A3B0X6V9"/>